<dbReference type="AlphaFoldDB" id="A0A7W5D356"/>
<evidence type="ECO:0000313" key="2">
    <source>
        <dbReference type="EMBL" id="MBB3171793.1"/>
    </source>
</evidence>
<gene>
    <name evidence="2" type="ORF">FHR31_001619</name>
</gene>
<evidence type="ECO:0000313" key="3">
    <source>
        <dbReference type="Proteomes" id="UP000530850"/>
    </source>
</evidence>
<dbReference type="RefSeq" id="WP_123185634.1">
    <property type="nucleotide sequence ID" value="NZ_JACHYA010000005.1"/>
</dbReference>
<organism evidence="2 3">
    <name type="scientific">Parvibacter caecicola</name>
    <dbReference type="NCBI Taxonomy" id="747645"/>
    <lineage>
        <taxon>Bacteria</taxon>
        <taxon>Bacillati</taxon>
        <taxon>Actinomycetota</taxon>
        <taxon>Coriobacteriia</taxon>
        <taxon>Coriobacteriales</taxon>
        <taxon>Coriobacteriaceae</taxon>
        <taxon>Parvibacter</taxon>
    </lineage>
</organism>
<dbReference type="GeneID" id="93356937"/>
<name>A0A7W5D356_9ACTN</name>
<dbReference type="EMBL" id="JACHYA010000005">
    <property type="protein sequence ID" value="MBB3171793.1"/>
    <property type="molecule type" value="Genomic_DNA"/>
</dbReference>
<evidence type="ECO:0008006" key="4">
    <source>
        <dbReference type="Google" id="ProtNLM"/>
    </source>
</evidence>
<reference evidence="2 3" key="1">
    <citation type="submission" date="2020-08" db="EMBL/GenBank/DDBJ databases">
        <title>Sequencing the genomes of 1000 actinobacteria strains.</title>
        <authorList>
            <person name="Klenk H.-P."/>
        </authorList>
    </citation>
    <scope>NUCLEOTIDE SEQUENCE [LARGE SCALE GENOMIC DNA]</scope>
    <source>
        <strain evidence="2 3">DSM 22242</strain>
    </source>
</reference>
<feature type="region of interest" description="Disordered" evidence="1">
    <location>
        <begin position="1"/>
        <end position="21"/>
    </location>
</feature>
<accession>A0A7W5D356</accession>
<dbReference type="Proteomes" id="UP000530850">
    <property type="component" value="Unassembled WGS sequence"/>
</dbReference>
<sequence length="151" mass="16461">MARLPKSVSSDGPVKGLTKAENETRAAVELAQLGAADELDPPAEWDEERRRVYLSVVGAFPTDSLCNLDAPLLQELAISLHRKHLLDARIDANPQLLEDADVIRARKHLLDSATRCMKDLGMSRTARAQIADRAASAVKKAATVFDFVGDE</sequence>
<evidence type="ECO:0000256" key="1">
    <source>
        <dbReference type="SAM" id="MobiDB-lite"/>
    </source>
</evidence>
<proteinExistence type="predicted"/>
<comment type="caution">
    <text evidence="2">The sequence shown here is derived from an EMBL/GenBank/DDBJ whole genome shotgun (WGS) entry which is preliminary data.</text>
</comment>
<protein>
    <recommendedName>
        <fullName evidence="4">Terminase</fullName>
    </recommendedName>
</protein>